<dbReference type="STRING" id="908337.HMPREF9257_0208"/>
<gene>
    <name evidence="2" type="ORF">HMPREF9257_0208</name>
</gene>
<keyword evidence="1" id="KW-0812">Transmembrane</keyword>
<proteinExistence type="predicted"/>
<keyword evidence="1" id="KW-1133">Transmembrane helix</keyword>
<reference evidence="2 3" key="1">
    <citation type="submission" date="2010-10" db="EMBL/GenBank/DDBJ databases">
        <authorList>
            <person name="Durkin A.S."/>
            <person name="Madupu R."/>
            <person name="Torralba M."/>
            <person name="Gillis M."/>
            <person name="Methe B."/>
            <person name="Sutton G."/>
            <person name="Nelson K.E."/>
        </authorList>
    </citation>
    <scope>NUCLEOTIDE SEQUENCE [LARGE SCALE GENOMIC DNA]</scope>
    <source>
        <strain evidence="2 3">ACS-139-V-Col8</strain>
    </source>
</reference>
<keyword evidence="3" id="KW-1185">Reference proteome</keyword>
<feature type="transmembrane region" description="Helical" evidence="1">
    <location>
        <begin position="198"/>
        <end position="222"/>
    </location>
</feature>
<organism evidence="2 3">
    <name type="scientific">Eremococcus coleocola ACS-139-V-Col8</name>
    <dbReference type="NCBI Taxonomy" id="908337"/>
    <lineage>
        <taxon>Bacteria</taxon>
        <taxon>Bacillati</taxon>
        <taxon>Bacillota</taxon>
        <taxon>Bacilli</taxon>
        <taxon>Lactobacillales</taxon>
        <taxon>Aerococcaceae</taxon>
        <taxon>Eremococcus</taxon>
    </lineage>
</organism>
<keyword evidence="1" id="KW-0472">Membrane</keyword>
<dbReference type="EMBL" id="AENN01000006">
    <property type="protein sequence ID" value="EFR31667.1"/>
    <property type="molecule type" value="Genomic_DNA"/>
</dbReference>
<dbReference type="InterPro" id="IPR007395">
    <property type="entry name" value="Zn_peptidase_2"/>
</dbReference>
<dbReference type="AlphaFoldDB" id="E4KMZ5"/>
<sequence>MYYSMFDSTYLLVIIGMLLAGWASSRVKSTFNKYNDLETEKRIAGKDAAQLILQGAGIHNVRIEPIRGQLTDHYDPQNKVLRLSEATYASTSVAAVAVAAHECGHAVQDAQNYGFLRLRAALVPVVNIGSQAAMPLIFIGLLMQWMGLVKLGIFAFTLVLLFQIVTLPVEFDASKRALQILEGQGVFSMAELPGARKVLRAAAFTYVAAAISTALQLFRLILISRRRD</sequence>
<dbReference type="RefSeq" id="WP_006417799.1">
    <property type="nucleotide sequence ID" value="NZ_AENN01000006.1"/>
</dbReference>
<feature type="transmembrane region" description="Helical" evidence="1">
    <location>
        <begin position="121"/>
        <end position="141"/>
    </location>
</feature>
<dbReference type="Proteomes" id="UP000005990">
    <property type="component" value="Unassembled WGS sequence"/>
</dbReference>
<comment type="caution">
    <text evidence="2">The sequence shown here is derived from an EMBL/GenBank/DDBJ whole genome shotgun (WGS) entry which is preliminary data.</text>
</comment>
<evidence type="ECO:0000313" key="2">
    <source>
        <dbReference type="EMBL" id="EFR31667.1"/>
    </source>
</evidence>
<dbReference type="PANTHER" id="PTHR36434">
    <property type="entry name" value="MEMBRANE PROTEASE YUGP-RELATED"/>
    <property type="match status" value="1"/>
</dbReference>
<name>E4KMZ5_9LACT</name>
<accession>E4KMZ5</accession>
<evidence type="ECO:0000313" key="3">
    <source>
        <dbReference type="Proteomes" id="UP000005990"/>
    </source>
</evidence>
<dbReference type="eggNOG" id="COG2738">
    <property type="taxonomic scope" value="Bacteria"/>
</dbReference>
<evidence type="ECO:0000256" key="1">
    <source>
        <dbReference type="SAM" id="Phobius"/>
    </source>
</evidence>
<feature type="transmembrane region" description="Helical" evidence="1">
    <location>
        <begin position="148"/>
        <end position="169"/>
    </location>
</feature>
<dbReference type="Pfam" id="PF04298">
    <property type="entry name" value="Zn_peptidase_2"/>
    <property type="match status" value="1"/>
</dbReference>
<dbReference type="PANTHER" id="PTHR36434:SF1">
    <property type="entry name" value="MEMBRANE PROTEASE YUGP-RELATED"/>
    <property type="match status" value="1"/>
</dbReference>
<protein>
    <submittedName>
        <fullName evidence="2">Putative neutral zinc metallopeptidase</fullName>
    </submittedName>
</protein>